<reference evidence="2 3" key="1">
    <citation type="submission" date="2015-04" db="EMBL/GenBank/DDBJ databases">
        <title>Comparative genomics of rhizobia nodulating Arachis hypogaea in China.</title>
        <authorList>
            <person name="Li Y."/>
        </authorList>
    </citation>
    <scope>NUCLEOTIDE SEQUENCE [LARGE SCALE GENOMIC DNA]</scope>
    <source>
        <strain evidence="2 3">CCBAU 51787</strain>
    </source>
</reference>
<gene>
    <name evidence="2" type="ORF">XH94_09245</name>
</gene>
<accession>A0A4V1L4E3</accession>
<dbReference type="Proteomes" id="UP000290565">
    <property type="component" value="Unassembled WGS sequence"/>
</dbReference>
<dbReference type="AlphaFoldDB" id="A0A4V1L4E3"/>
<comment type="caution">
    <text evidence="2">The sequence shown here is derived from an EMBL/GenBank/DDBJ whole genome shotgun (WGS) entry which is preliminary data.</text>
</comment>
<feature type="chain" id="PRO_5020773007" evidence="1">
    <location>
        <begin position="24"/>
        <end position="214"/>
    </location>
</feature>
<feature type="signal peptide" evidence="1">
    <location>
        <begin position="1"/>
        <end position="23"/>
    </location>
</feature>
<dbReference type="EMBL" id="LBJM01000021">
    <property type="protein sequence ID" value="RXH41174.1"/>
    <property type="molecule type" value="Genomic_DNA"/>
</dbReference>
<evidence type="ECO:0000313" key="3">
    <source>
        <dbReference type="Proteomes" id="UP000290565"/>
    </source>
</evidence>
<evidence type="ECO:0000313" key="2">
    <source>
        <dbReference type="EMBL" id="RXH41174.1"/>
    </source>
</evidence>
<name>A0A4V1L4E3_9BRAD</name>
<organism evidence="2 3">
    <name type="scientific">Bradyrhizobium zhanjiangense</name>
    <dbReference type="NCBI Taxonomy" id="1325107"/>
    <lineage>
        <taxon>Bacteria</taxon>
        <taxon>Pseudomonadati</taxon>
        <taxon>Pseudomonadota</taxon>
        <taxon>Alphaproteobacteria</taxon>
        <taxon>Hyphomicrobiales</taxon>
        <taxon>Nitrobacteraceae</taxon>
        <taxon>Bradyrhizobium</taxon>
    </lineage>
</organism>
<evidence type="ECO:0000256" key="1">
    <source>
        <dbReference type="SAM" id="SignalP"/>
    </source>
</evidence>
<keyword evidence="1" id="KW-0732">Signal</keyword>
<protein>
    <submittedName>
        <fullName evidence="2">Uncharacterized protein</fullName>
    </submittedName>
</protein>
<sequence length="214" mass="23928">MHRRLAVNVVALVLFGVPTVVLAQSMDCSKIKSTTVPVELVVRFDRFEQAYQVYREAGKTAVLWTRQTTPHGINISKAETINGFGIASSLTSTVDKVPDQEAQHRYSGIVIEDNDHRHSVSYKVSWTFKYRNGTARQVEQGVDYTFVSAGETTIGSCALAVYRGEVRFTDVTSGQTGRMFHIYFPELRIGVTSLTPEPVFVSLSTSFEPLRMLR</sequence>
<proteinExistence type="predicted"/>